<keyword evidence="1" id="KW-1133">Transmembrane helix</keyword>
<keyword evidence="1" id="KW-0472">Membrane</keyword>
<evidence type="ECO:0008006" key="4">
    <source>
        <dbReference type="Google" id="ProtNLM"/>
    </source>
</evidence>
<dbReference type="AlphaFoldDB" id="A0A3S3SI05"/>
<evidence type="ECO:0000313" key="2">
    <source>
        <dbReference type="EMBL" id="RVT59054.1"/>
    </source>
</evidence>
<evidence type="ECO:0000256" key="1">
    <source>
        <dbReference type="SAM" id="Phobius"/>
    </source>
</evidence>
<dbReference type="EMBL" id="RZTZ01000010">
    <property type="protein sequence ID" value="RVT59054.1"/>
    <property type="molecule type" value="Genomic_DNA"/>
</dbReference>
<sequence length="170" mass="19093">MNNSYKSPWASLLWSFVIPGFGQFYNGQFLIGIVLVALEVLINSCSNLNMSIYHTFHGELQKAHEVVNYNWGLFYPSLWGYGMWQAYNQALTINNNLREKGIKEPCKRAVFTGLLYGFVAGMVLGLFFQFILVSPVYTGLTIGIIGAVIGHLVEKLIFKGKQKKESNTLG</sequence>
<accession>A0A3S3SI05</accession>
<protein>
    <recommendedName>
        <fullName evidence="4">DUF5683 domain-containing protein</fullName>
    </recommendedName>
</protein>
<name>A0A3S3SI05_9BACI</name>
<proteinExistence type="predicted"/>
<feature type="transmembrane region" description="Helical" evidence="1">
    <location>
        <begin position="12"/>
        <end position="42"/>
    </location>
</feature>
<evidence type="ECO:0000313" key="3">
    <source>
        <dbReference type="Proteomes" id="UP000288024"/>
    </source>
</evidence>
<reference evidence="2 3" key="1">
    <citation type="submission" date="2019-01" db="EMBL/GenBank/DDBJ databases">
        <title>Bacillus sp. M5HDSG1-1, whole genome shotgun sequence.</title>
        <authorList>
            <person name="Tuo L."/>
        </authorList>
    </citation>
    <scope>NUCLEOTIDE SEQUENCE [LARGE SCALE GENOMIC DNA]</scope>
    <source>
        <strain evidence="2 3">M5HDSG1-1</strain>
    </source>
</reference>
<keyword evidence="1" id="KW-0812">Transmembrane</keyword>
<feature type="transmembrane region" description="Helical" evidence="1">
    <location>
        <begin position="137"/>
        <end position="158"/>
    </location>
</feature>
<gene>
    <name evidence="2" type="ORF">EM808_19915</name>
</gene>
<keyword evidence="3" id="KW-1185">Reference proteome</keyword>
<comment type="caution">
    <text evidence="2">The sequence shown here is derived from an EMBL/GenBank/DDBJ whole genome shotgun (WGS) entry which is preliminary data.</text>
</comment>
<organism evidence="2 3">
    <name type="scientific">Niallia taxi</name>
    <dbReference type="NCBI Taxonomy" id="2499688"/>
    <lineage>
        <taxon>Bacteria</taxon>
        <taxon>Bacillati</taxon>
        <taxon>Bacillota</taxon>
        <taxon>Bacilli</taxon>
        <taxon>Bacillales</taxon>
        <taxon>Bacillaceae</taxon>
        <taxon>Niallia</taxon>
    </lineage>
</organism>
<dbReference type="Proteomes" id="UP000288024">
    <property type="component" value="Unassembled WGS sequence"/>
</dbReference>
<dbReference type="RefSeq" id="WP_127740039.1">
    <property type="nucleotide sequence ID" value="NZ_RZTZ01000010.1"/>
</dbReference>
<feature type="transmembrane region" description="Helical" evidence="1">
    <location>
        <begin position="109"/>
        <end position="131"/>
    </location>
</feature>